<dbReference type="GO" id="GO:0072659">
    <property type="term" value="P:protein localization to plasma membrane"/>
    <property type="evidence" value="ECO:0007669"/>
    <property type="project" value="TreeGrafter"/>
</dbReference>
<dbReference type="Proteomes" id="UP000008909">
    <property type="component" value="Unassembled WGS sequence"/>
</dbReference>
<name>G7YTY6_CLOSI</name>
<feature type="domain" description="Phosphofurin acidic cluster sorting protein 1/2 N-terminal C2" evidence="5">
    <location>
        <begin position="115"/>
        <end position="187"/>
    </location>
</feature>
<sequence length="1281" mass="138420">MMSSVASMKMSASWEAEKSSSNAVPRLCTLSLAQIILDRPIEPELSTTNFFVVVRMRGSARRVLRSPEISIGTSKSAASDSTGTTPPSGANQSPTTTENQTGTSSIPAGSLGYCSNSGICVPIDFNCSIQYSHMLNRDANTLQILLQRRKKYKSKTMNLGYKTLAYCNVNLAQVLQKRIENRFLELYTDPNCTTHPVGRVEVQVLSTVPLDKDLMNGKRKVLDEDEEYPLPDMYSEDSDHVEESDEDQVVENEEGGHRRQKKLVKAMSVGQKQIKQKLIGLLKKLKISDPNEEDLDVAETSKLWDEIDLIATVSDVEEEDSDAEGAESISIHSTPKPTLRPFFATTGGSDETLGGDAGTKLLKRLHRQLLTQSETDTSPDSSYLRSVLPPINYPVRAAVPGIGVKVTGTFPISNSFHHSIAPARSTALRLRHQRDSAAGGGRLSGTRFAKRFTHIGRRSNVGDPGKQLTSTTETSKVGEEPVTRDYYPSMGVQYPAREDSLTENQDNSLPGNPSDLASSEDDSIPRERQSPSAEMFTHQLFAQGFRSSLDVGSTPLIGDSVGTTQTRPTASAPRSPTLTSTPDAQRTHPSFRLLDDMRESSLSAVEFDQLGSSSLDKLTNVVFLVNLLEPGGKLASDLFSEHDLRLVPVTSYVETKQLFGRLVTEAQQHRRPPDGGDIIKVCILGGDALISFVLRAYVEQLSSRSTELASLFRFYIVPVTGLVRSKLDSSQCPSTDQRRSRATTTTSTSVDACTDVDCRRSFDFRGAGSLFVSTNVVASHLCKVDPSYCAIFWDMCADSADVETRNSPDRRSETSALNNLSIIERACVYLTQSRNLLSMPIGACLLGTAPTSTAPPKLHKSSHSSEHPNLPSSWQTEPATGTSTDIPLSASGTALTKVSSTGVPGLGEEMVMPFLLSVRLGSETNTNSLFGPTHQRSATGDLICTQQNPEMVGSVLSDPEASSGPAKRSLSPESRPHTNTTSPQSHSTLYCTTPQTVTGRYWDLQIEYWVVHGSGQQTSSTGSTNPTSATATIHPVSSTSSYPNAPSFSPGPSADTAPPRRVTMKSTCRGLLVTLGSYCGVPVTRSGDLSNLGLDARPTSTAYQPATPGQSQLLTLSVWTKEKKQKIMRIGRRGKEFGCKFEVIENIQRLLCTGRGPVSGGHTSASVERSRDADSIAQTHPLLDVGGSTLDPANKTPTSIAALSLSTGPSIISSAANHMLRISIDGVEWAGLKFFQITPTWRTHIKSFPISSMSVGRPCVAANSDPFISGAGQDVSFISMH</sequence>
<protein>
    <submittedName>
        <fullName evidence="6">Phosphofurin acidic cluster sorting protein 1</fullName>
    </submittedName>
</protein>
<evidence type="ECO:0000313" key="7">
    <source>
        <dbReference type="Proteomes" id="UP000008909"/>
    </source>
</evidence>
<dbReference type="PANTHER" id="PTHR13280:SF17">
    <property type="entry name" value="KRUEPPEL TARGET AT 95D, ISOFORM A"/>
    <property type="match status" value="1"/>
</dbReference>
<evidence type="ECO:0000256" key="1">
    <source>
        <dbReference type="ARBA" id="ARBA00008590"/>
    </source>
</evidence>
<feature type="compositionally biased region" description="Polar residues" evidence="3">
    <location>
        <begin position="977"/>
        <end position="990"/>
    </location>
</feature>
<reference evidence="6" key="1">
    <citation type="journal article" date="2011" name="Genome Biol.">
        <title>The draft genome of the carcinogenic human liver fluke Clonorchis sinensis.</title>
        <authorList>
            <person name="Wang X."/>
            <person name="Chen W."/>
            <person name="Huang Y."/>
            <person name="Sun J."/>
            <person name="Men J."/>
            <person name="Liu H."/>
            <person name="Luo F."/>
            <person name="Guo L."/>
            <person name="Lv X."/>
            <person name="Deng C."/>
            <person name="Zhou C."/>
            <person name="Fan Y."/>
            <person name="Li X."/>
            <person name="Huang L."/>
            <person name="Hu Y."/>
            <person name="Liang C."/>
            <person name="Hu X."/>
            <person name="Xu J."/>
            <person name="Yu X."/>
        </authorList>
    </citation>
    <scope>NUCLEOTIDE SEQUENCE [LARGE SCALE GENOMIC DNA]</scope>
    <source>
        <strain evidence="6">Henan</strain>
    </source>
</reference>
<feature type="domain" description="Phosphofurin acidic cluster sorting protein 1/2 N-terminal C2" evidence="5">
    <location>
        <begin position="7"/>
        <end position="75"/>
    </location>
</feature>
<feature type="region of interest" description="Disordered" evidence="3">
    <location>
        <begin position="229"/>
        <end position="258"/>
    </location>
</feature>
<feature type="compositionally biased region" description="Polar residues" evidence="3">
    <location>
        <begin position="561"/>
        <end position="588"/>
    </location>
</feature>
<feature type="domain" description="Phosphofurin acidic cluster sorting protein 1/2 C-terminal" evidence="4">
    <location>
        <begin position="1216"/>
        <end position="1251"/>
    </location>
</feature>
<accession>G7YTY6</accession>
<feature type="region of interest" description="Disordered" evidence="3">
    <location>
        <begin position="452"/>
        <end position="488"/>
    </location>
</feature>
<dbReference type="InterPro" id="IPR019381">
    <property type="entry name" value="PACS1/2_C"/>
</dbReference>
<feature type="region of interest" description="Disordered" evidence="3">
    <location>
        <begin position="854"/>
        <end position="889"/>
    </location>
</feature>
<proteinExistence type="inferred from homology"/>
<keyword evidence="7" id="KW-1185">Reference proteome</keyword>
<feature type="domain" description="Phosphofurin acidic cluster sorting protein 1/2 C-terminal" evidence="4">
    <location>
        <begin position="910"/>
        <end position="1155"/>
    </location>
</feature>
<feature type="compositionally biased region" description="Polar residues" evidence="3">
    <location>
        <begin position="1035"/>
        <end position="1047"/>
    </location>
</feature>
<feature type="region of interest" description="Disordered" evidence="3">
    <location>
        <begin position="953"/>
        <end position="990"/>
    </location>
</feature>
<feature type="compositionally biased region" description="Acidic residues" evidence="3">
    <location>
        <begin position="229"/>
        <end position="253"/>
    </location>
</feature>
<feature type="region of interest" description="Disordered" evidence="3">
    <location>
        <begin position="556"/>
        <end position="588"/>
    </location>
</feature>
<dbReference type="Pfam" id="PF10254">
    <property type="entry name" value="Pacs-1"/>
    <property type="match status" value="3"/>
</dbReference>
<feature type="region of interest" description="Disordered" evidence="3">
    <location>
        <begin position="500"/>
        <end position="530"/>
    </location>
</feature>
<organism evidence="6 7">
    <name type="scientific">Clonorchis sinensis</name>
    <name type="common">Chinese liver fluke</name>
    <dbReference type="NCBI Taxonomy" id="79923"/>
    <lineage>
        <taxon>Eukaryota</taxon>
        <taxon>Metazoa</taxon>
        <taxon>Spiralia</taxon>
        <taxon>Lophotrochozoa</taxon>
        <taxon>Platyhelminthes</taxon>
        <taxon>Trematoda</taxon>
        <taxon>Digenea</taxon>
        <taxon>Opisthorchiida</taxon>
        <taxon>Opisthorchiata</taxon>
        <taxon>Opisthorchiidae</taxon>
        <taxon>Clonorchis</taxon>
    </lineage>
</organism>
<feature type="compositionally biased region" description="Low complexity" evidence="3">
    <location>
        <begin position="1015"/>
        <end position="1032"/>
    </location>
</feature>
<dbReference type="Pfam" id="PF25332">
    <property type="entry name" value="C2_PACS_N"/>
    <property type="match status" value="2"/>
</dbReference>
<evidence type="ECO:0000259" key="4">
    <source>
        <dbReference type="Pfam" id="PF10254"/>
    </source>
</evidence>
<feature type="domain" description="Phosphofurin acidic cluster sorting protein 1/2 C-terminal" evidence="4">
    <location>
        <begin position="614"/>
        <end position="719"/>
    </location>
</feature>
<dbReference type="InterPro" id="IPR057541">
    <property type="entry name" value="PACS1/2_N"/>
</dbReference>
<evidence type="ECO:0000256" key="3">
    <source>
        <dbReference type="SAM" id="MobiDB-lite"/>
    </source>
</evidence>
<evidence type="ECO:0000256" key="2">
    <source>
        <dbReference type="ARBA" id="ARBA00022553"/>
    </source>
</evidence>
<dbReference type="EMBL" id="DF144249">
    <property type="protein sequence ID" value="GAA56416.1"/>
    <property type="molecule type" value="Genomic_DNA"/>
</dbReference>
<keyword evidence="2" id="KW-0597">Phosphoprotein</keyword>
<dbReference type="PANTHER" id="PTHR13280">
    <property type="entry name" value="PHOSPHOFURIN ACIDIC CLUSTER SORTING PROTEIN"/>
    <property type="match status" value="1"/>
</dbReference>
<reference key="2">
    <citation type="submission" date="2011-10" db="EMBL/GenBank/DDBJ databases">
        <title>The genome and transcriptome sequence of Clonorchis sinensis provide insights into the carcinogenic liver fluke.</title>
        <authorList>
            <person name="Wang X."/>
            <person name="Huang Y."/>
            <person name="Chen W."/>
            <person name="Liu H."/>
            <person name="Guo L."/>
            <person name="Chen Y."/>
            <person name="Luo F."/>
            <person name="Zhou W."/>
            <person name="Sun J."/>
            <person name="Mao Q."/>
            <person name="Liang P."/>
            <person name="Zhou C."/>
            <person name="Tian Y."/>
            <person name="Men J."/>
            <person name="Lv X."/>
            <person name="Huang L."/>
            <person name="Zhou J."/>
            <person name="Hu Y."/>
            <person name="Li R."/>
            <person name="Zhang F."/>
            <person name="Lei H."/>
            <person name="Li X."/>
            <person name="Hu X."/>
            <person name="Liang C."/>
            <person name="Xu J."/>
            <person name="Wu Z."/>
            <person name="Yu X."/>
        </authorList>
    </citation>
    <scope>NUCLEOTIDE SEQUENCE</scope>
    <source>
        <strain>Henan</strain>
    </source>
</reference>
<feature type="compositionally biased region" description="Polar residues" evidence="3">
    <location>
        <begin position="502"/>
        <end position="517"/>
    </location>
</feature>
<feature type="region of interest" description="Disordered" evidence="3">
    <location>
        <begin position="727"/>
        <end position="746"/>
    </location>
</feature>
<comment type="similarity">
    <text evidence="1">Belongs to the PACS family.</text>
</comment>
<feature type="region of interest" description="Disordered" evidence="3">
    <location>
        <begin position="1015"/>
        <end position="1061"/>
    </location>
</feature>
<gene>
    <name evidence="6" type="ORF">CLF_110843</name>
</gene>
<feature type="compositionally biased region" description="Polar residues" evidence="3">
    <location>
        <begin position="870"/>
        <end position="889"/>
    </location>
</feature>
<evidence type="ECO:0000259" key="5">
    <source>
        <dbReference type="Pfam" id="PF25332"/>
    </source>
</evidence>
<feature type="region of interest" description="Disordered" evidence="3">
    <location>
        <begin position="71"/>
        <end position="104"/>
    </location>
</feature>
<evidence type="ECO:0000313" key="6">
    <source>
        <dbReference type="EMBL" id="GAA56416.1"/>
    </source>
</evidence>